<organism evidence="3 4">
    <name type="scientific">Bacteroides finegoldii CL09T03C10</name>
    <dbReference type="NCBI Taxonomy" id="997888"/>
    <lineage>
        <taxon>Bacteria</taxon>
        <taxon>Pseudomonadati</taxon>
        <taxon>Bacteroidota</taxon>
        <taxon>Bacteroidia</taxon>
        <taxon>Bacteroidales</taxon>
        <taxon>Bacteroidaceae</taxon>
        <taxon>Bacteroides</taxon>
    </lineage>
</organism>
<dbReference type="SUPFAM" id="SSF52540">
    <property type="entry name" value="P-loop containing nucleoside triphosphate hydrolases"/>
    <property type="match status" value="1"/>
</dbReference>
<dbReference type="InterPro" id="IPR014592">
    <property type="entry name" value="P-loop_UCP034888"/>
</dbReference>
<reference evidence="3 4" key="1">
    <citation type="submission" date="2012-02" db="EMBL/GenBank/DDBJ databases">
        <title>The Genome Sequence of Bacteroides finegoldii CL09T03C10.</title>
        <authorList>
            <consortium name="The Broad Institute Genome Sequencing Platform"/>
            <person name="Earl A."/>
            <person name="Ward D."/>
            <person name="Feldgarden M."/>
            <person name="Gevers D."/>
            <person name="Zitomersky N.L."/>
            <person name="Coyne M.J."/>
            <person name="Comstock L.E."/>
            <person name="Young S.K."/>
            <person name="Zeng Q."/>
            <person name="Gargeya S."/>
            <person name="Fitzgerald M."/>
            <person name="Haas B."/>
            <person name="Abouelleil A."/>
            <person name="Alvarado L."/>
            <person name="Arachchi H.M."/>
            <person name="Berlin A."/>
            <person name="Chapman S.B."/>
            <person name="Gearin G."/>
            <person name="Goldberg J."/>
            <person name="Griggs A."/>
            <person name="Gujja S."/>
            <person name="Hansen M."/>
            <person name="Heiman D."/>
            <person name="Howarth C."/>
            <person name="Larimer J."/>
            <person name="Lui A."/>
            <person name="MacDonald P.J.P."/>
            <person name="McCowen C."/>
            <person name="Montmayeur A."/>
            <person name="Murphy C."/>
            <person name="Neiman D."/>
            <person name="Pearson M."/>
            <person name="Priest M."/>
            <person name="Roberts A."/>
            <person name="Saif S."/>
            <person name="Shea T."/>
            <person name="Sisk P."/>
            <person name="Stolte C."/>
            <person name="Sykes S."/>
            <person name="Wortman J."/>
            <person name="Nusbaum C."/>
            <person name="Birren B."/>
        </authorList>
    </citation>
    <scope>NUCLEOTIDE SEQUENCE [LARGE SCALE GENOMIC DNA]</scope>
    <source>
        <strain evidence="3 4">CL09T03C10</strain>
    </source>
</reference>
<dbReference type="EMBL" id="AGXW01000002">
    <property type="protein sequence ID" value="EKJ92438.1"/>
    <property type="molecule type" value="Genomic_DNA"/>
</dbReference>
<dbReference type="InterPro" id="IPR027417">
    <property type="entry name" value="P-loop_NTPase"/>
</dbReference>
<evidence type="ECO:0000313" key="3">
    <source>
        <dbReference type="EMBL" id="EKJ92438.1"/>
    </source>
</evidence>
<comment type="caution">
    <text evidence="3">The sequence shown here is derived from an EMBL/GenBank/DDBJ whole genome shotgun (WGS) entry which is preliminary data.</text>
</comment>
<dbReference type="InterPro" id="IPR022532">
    <property type="entry name" value="DUF3696"/>
</dbReference>
<dbReference type="PANTHER" id="PTHR43581">
    <property type="entry name" value="ATP/GTP PHOSPHATASE"/>
    <property type="match status" value="1"/>
</dbReference>
<evidence type="ECO:0000259" key="2">
    <source>
        <dbReference type="Pfam" id="PF13304"/>
    </source>
</evidence>
<gene>
    <name evidence="3" type="ORF">HMPREF1057_01273</name>
</gene>
<dbReference type="PIRSF" id="PIRSF034888">
    <property type="entry name" value="P-loop_UCP034888"/>
    <property type="match status" value="1"/>
</dbReference>
<dbReference type="GO" id="GO:0005524">
    <property type="term" value="F:ATP binding"/>
    <property type="evidence" value="ECO:0007669"/>
    <property type="project" value="InterPro"/>
</dbReference>
<dbReference type="Gene3D" id="3.40.50.300">
    <property type="entry name" value="P-loop containing nucleotide triphosphate hydrolases"/>
    <property type="match status" value="1"/>
</dbReference>
<evidence type="ECO:0000313" key="4">
    <source>
        <dbReference type="Proteomes" id="UP000007995"/>
    </source>
</evidence>
<feature type="domain" description="ATPase AAA-type core" evidence="2">
    <location>
        <begin position="24"/>
        <end position="311"/>
    </location>
</feature>
<dbReference type="GO" id="GO:0016887">
    <property type="term" value="F:ATP hydrolysis activity"/>
    <property type="evidence" value="ECO:0007669"/>
    <property type="project" value="InterPro"/>
</dbReference>
<dbReference type="Pfam" id="PF13304">
    <property type="entry name" value="AAA_21"/>
    <property type="match status" value="1"/>
</dbReference>
<dbReference type="AlphaFoldDB" id="K5DHL5"/>
<feature type="domain" description="DUF3696" evidence="1">
    <location>
        <begin position="324"/>
        <end position="374"/>
    </location>
</feature>
<dbReference type="HOGENOM" id="CLU_032548_0_0_10"/>
<accession>K5DHL5</accession>
<evidence type="ECO:0000259" key="1">
    <source>
        <dbReference type="Pfam" id="PF12476"/>
    </source>
</evidence>
<dbReference type="OrthoDB" id="9792800at2"/>
<dbReference type="InterPro" id="IPR003959">
    <property type="entry name" value="ATPase_AAA_core"/>
</dbReference>
<dbReference type="RefSeq" id="WP_007760787.1">
    <property type="nucleotide sequence ID" value="NZ_AKBZ01000005.1"/>
</dbReference>
<dbReference type="Pfam" id="PF12476">
    <property type="entry name" value="DUF3696"/>
    <property type="match status" value="1"/>
</dbReference>
<protein>
    <recommendedName>
        <fullName evidence="5">DUF3696 domain-containing protein</fullName>
    </recommendedName>
</protein>
<dbReference type="InterPro" id="IPR051396">
    <property type="entry name" value="Bact_Antivir_Def_Nuclease"/>
</dbReference>
<proteinExistence type="predicted"/>
<dbReference type="PANTHER" id="PTHR43581:SF2">
    <property type="entry name" value="EXCINUCLEASE ATPASE SUBUNIT"/>
    <property type="match status" value="1"/>
</dbReference>
<dbReference type="Proteomes" id="UP000007995">
    <property type="component" value="Unassembled WGS sequence"/>
</dbReference>
<name>K5DHL5_9BACE</name>
<sequence>MIRSITLEGFKCFRERNQIPLSQINVMYGKNGRGKSTVAQSLLLLAQTMRDSNDINGLHLIGDLIELGTFDEIVNTGIDEKAFFLNLQDDTETVELGFIEYPHKTQVARLSKLIVNGENRFDVRANEAKESAKQEISTSQSVSTTSDIMTLQNLKSLQYVSADRLGPRNSSPRKDTLDSDWFGVNGEYVINVLSNQGEDFQATVCEVLSKVLTGATLKVKTNDADRIELFLDSVNNGKSFRPMNVGFGYSYVLPVIVAALLAKEKSILIIENPEAHLHPGAQSRLTKFLIEIAKTNNIQLLIETHSDHVVNGLRIAMRQSFCGLTPQDAEIVFFSHDDIDTEPEVEIIKCDRFGELDKYPDDFLDEWTKQLVKLV</sequence>
<evidence type="ECO:0008006" key="5">
    <source>
        <dbReference type="Google" id="ProtNLM"/>
    </source>
</evidence>